<comment type="caution">
    <text evidence="8">The sequence shown here is derived from an EMBL/GenBank/DDBJ whole genome shotgun (WGS) entry which is preliminary data.</text>
</comment>
<feature type="transmembrane region" description="Helical" evidence="6">
    <location>
        <begin position="37"/>
        <end position="55"/>
    </location>
</feature>
<organism evidence="8 9">
    <name type="scientific">Alkalihalophilus pseudofirmus</name>
    <name type="common">Bacillus pseudofirmus</name>
    <dbReference type="NCBI Taxonomy" id="79885"/>
    <lineage>
        <taxon>Bacteria</taxon>
        <taxon>Bacillati</taxon>
        <taxon>Bacillota</taxon>
        <taxon>Bacilli</taxon>
        <taxon>Bacillales</taxon>
        <taxon>Bacillaceae</taxon>
        <taxon>Alkalihalophilus</taxon>
    </lineage>
</organism>
<evidence type="ECO:0000256" key="5">
    <source>
        <dbReference type="ARBA" id="ARBA00023136"/>
    </source>
</evidence>
<dbReference type="AlphaFoldDB" id="A0AAJ2KXL2"/>
<feature type="transmembrane region" description="Helical" evidence="6">
    <location>
        <begin position="166"/>
        <end position="186"/>
    </location>
</feature>
<dbReference type="InterPro" id="IPR011620">
    <property type="entry name" value="Sig_transdc_His_kinase_LytS_TM"/>
</dbReference>
<protein>
    <submittedName>
        <fullName evidence="8">LytS/YhcK type 5TM receptor domain-containing protein</fullName>
    </submittedName>
</protein>
<dbReference type="GO" id="GO:0071555">
    <property type="term" value="P:cell wall organization"/>
    <property type="evidence" value="ECO:0007669"/>
    <property type="project" value="InterPro"/>
</dbReference>
<feature type="transmembrane region" description="Helical" evidence="6">
    <location>
        <begin position="131"/>
        <end position="154"/>
    </location>
</feature>
<dbReference type="RefSeq" id="WP_323465543.1">
    <property type="nucleotide sequence ID" value="NZ_CP144224.1"/>
</dbReference>
<evidence type="ECO:0000313" key="9">
    <source>
        <dbReference type="Proteomes" id="UP001285636"/>
    </source>
</evidence>
<keyword evidence="3 6" id="KW-0812">Transmembrane</keyword>
<dbReference type="Proteomes" id="UP001285636">
    <property type="component" value="Unassembled WGS sequence"/>
</dbReference>
<comment type="subcellular location">
    <subcellularLocation>
        <location evidence="1">Cell membrane</location>
        <topology evidence="1">Multi-pass membrane protein</topology>
    </subcellularLocation>
</comment>
<dbReference type="EMBL" id="JAWJAY010000001">
    <property type="protein sequence ID" value="MDV2883618.1"/>
    <property type="molecule type" value="Genomic_DNA"/>
</dbReference>
<gene>
    <name evidence="8" type="ORF">RYX45_00395</name>
</gene>
<evidence type="ECO:0000256" key="4">
    <source>
        <dbReference type="ARBA" id="ARBA00022989"/>
    </source>
</evidence>
<dbReference type="GO" id="GO:0005886">
    <property type="term" value="C:plasma membrane"/>
    <property type="evidence" value="ECO:0007669"/>
    <property type="project" value="UniProtKB-SubCell"/>
</dbReference>
<dbReference type="Pfam" id="PF07694">
    <property type="entry name" value="5TM-5TMR_LYT"/>
    <property type="match status" value="1"/>
</dbReference>
<accession>A0AAJ2KXL2</accession>
<keyword evidence="5 6" id="KW-0472">Membrane</keyword>
<evidence type="ECO:0000259" key="7">
    <source>
        <dbReference type="Pfam" id="PF07694"/>
    </source>
</evidence>
<name>A0AAJ2KXL2_ALKPS</name>
<reference evidence="8" key="1">
    <citation type="submission" date="2023-10" db="EMBL/GenBank/DDBJ databases">
        <title>Screening of Alkalihalophilus pseudofirmusBZ-TG-HK211 and Its Alleviation of Salt Stress on Rapeseed Growth.</title>
        <authorList>
            <person name="Zhao B."/>
            <person name="Guo T."/>
        </authorList>
    </citation>
    <scope>NUCLEOTIDE SEQUENCE</scope>
    <source>
        <strain evidence="8">BZ-TG-HK211</strain>
    </source>
</reference>
<feature type="transmembrane region" description="Helical" evidence="6">
    <location>
        <begin position="67"/>
        <end position="89"/>
    </location>
</feature>
<evidence type="ECO:0000313" key="8">
    <source>
        <dbReference type="EMBL" id="MDV2883618.1"/>
    </source>
</evidence>
<keyword evidence="4 6" id="KW-1133">Transmembrane helix</keyword>
<keyword evidence="2" id="KW-1003">Cell membrane</keyword>
<sequence length="193" mass="21857">MFDLIETLLGNVFFLLLGMLFYLMIIEYKKTTDGNVIILALLSSIVMALCMSFPIHISHGFIFDLRYIPFIIGSLFGGFPVAIPIYAVLNIYRLIIGGPGWVPSFFISSLVVVTIPFLHTSFLASNDLKKIVMASGLALFHVFFYVSSLSFFFTSLTNEFYDAAKLMITMQTLTMVFLMALLIFLLKFHQKTR</sequence>
<dbReference type="GO" id="GO:0000155">
    <property type="term" value="F:phosphorelay sensor kinase activity"/>
    <property type="evidence" value="ECO:0007669"/>
    <property type="project" value="InterPro"/>
</dbReference>
<evidence type="ECO:0000256" key="3">
    <source>
        <dbReference type="ARBA" id="ARBA00022692"/>
    </source>
</evidence>
<feature type="transmembrane region" description="Helical" evidence="6">
    <location>
        <begin position="101"/>
        <end position="119"/>
    </location>
</feature>
<proteinExistence type="predicted"/>
<feature type="transmembrane region" description="Helical" evidence="6">
    <location>
        <begin position="7"/>
        <end position="25"/>
    </location>
</feature>
<evidence type="ECO:0000256" key="1">
    <source>
        <dbReference type="ARBA" id="ARBA00004651"/>
    </source>
</evidence>
<evidence type="ECO:0000256" key="2">
    <source>
        <dbReference type="ARBA" id="ARBA00022475"/>
    </source>
</evidence>
<keyword evidence="8" id="KW-0675">Receptor</keyword>
<feature type="domain" description="Signal transduction histidine kinase 5TM receptor LytS transmembrane region" evidence="7">
    <location>
        <begin position="21"/>
        <end position="185"/>
    </location>
</feature>
<evidence type="ECO:0000256" key="6">
    <source>
        <dbReference type="SAM" id="Phobius"/>
    </source>
</evidence>